<comment type="caution">
    <text evidence="5">The sequence shown here is derived from an EMBL/GenBank/DDBJ whole genome shotgun (WGS) entry which is preliminary data.</text>
</comment>
<dbReference type="Gene3D" id="3.30.360.10">
    <property type="entry name" value="Dihydrodipicolinate Reductase, domain 2"/>
    <property type="match status" value="1"/>
</dbReference>
<protein>
    <submittedName>
        <fullName evidence="5">Putative dehydrogenase</fullName>
    </submittedName>
</protein>
<keyword evidence="2" id="KW-0560">Oxidoreductase</keyword>
<dbReference type="PANTHER" id="PTHR43708">
    <property type="entry name" value="CONSERVED EXPRESSED OXIDOREDUCTASE (EUROFUNG)"/>
    <property type="match status" value="1"/>
</dbReference>
<comment type="similarity">
    <text evidence="1">Belongs to the Gfo/Idh/MocA family.</text>
</comment>
<gene>
    <name evidence="5" type="ORF">EDD80_10546</name>
</gene>
<feature type="domain" description="Gfo/Idh/MocA-like oxidoreductase N-terminal" evidence="3">
    <location>
        <begin position="70"/>
        <end position="169"/>
    </location>
</feature>
<keyword evidence="6" id="KW-1185">Reference proteome</keyword>
<dbReference type="InterPro" id="IPR000683">
    <property type="entry name" value="Gfo/Idh/MocA-like_OxRdtase_N"/>
</dbReference>
<dbReference type="SUPFAM" id="SSF55347">
    <property type="entry name" value="Glyceraldehyde-3-phosphate dehydrogenase-like, C-terminal domain"/>
    <property type="match status" value="1"/>
</dbReference>
<dbReference type="GO" id="GO:0016491">
    <property type="term" value="F:oxidoreductase activity"/>
    <property type="evidence" value="ECO:0007669"/>
    <property type="project" value="UniProtKB-KW"/>
</dbReference>
<dbReference type="Proteomes" id="UP000295807">
    <property type="component" value="Unassembled WGS sequence"/>
</dbReference>
<evidence type="ECO:0000259" key="4">
    <source>
        <dbReference type="Pfam" id="PF22725"/>
    </source>
</evidence>
<dbReference type="PANTHER" id="PTHR43708:SF5">
    <property type="entry name" value="CONSERVED EXPRESSED OXIDOREDUCTASE (EUROFUNG)-RELATED"/>
    <property type="match status" value="1"/>
</dbReference>
<dbReference type="GO" id="GO:0000166">
    <property type="term" value="F:nucleotide binding"/>
    <property type="evidence" value="ECO:0007669"/>
    <property type="project" value="InterPro"/>
</dbReference>
<dbReference type="Gene3D" id="3.40.50.720">
    <property type="entry name" value="NAD(P)-binding Rossmann-like Domain"/>
    <property type="match status" value="1"/>
</dbReference>
<reference evidence="5 6" key="1">
    <citation type="submission" date="2019-03" db="EMBL/GenBank/DDBJ databases">
        <title>Genomic Encyclopedia of Type Strains, Phase IV (KMG-IV): sequencing the most valuable type-strain genomes for metagenomic binning, comparative biology and taxonomic classification.</title>
        <authorList>
            <person name="Goeker M."/>
        </authorList>
    </citation>
    <scope>NUCLEOTIDE SEQUENCE [LARGE SCALE GENOMIC DNA]</scope>
    <source>
        <strain evidence="5 6">DSM 21100</strain>
    </source>
</reference>
<evidence type="ECO:0000256" key="2">
    <source>
        <dbReference type="ARBA" id="ARBA00023002"/>
    </source>
</evidence>
<dbReference type="SUPFAM" id="SSF51735">
    <property type="entry name" value="NAD(P)-binding Rossmann-fold domains"/>
    <property type="match status" value="1"/>
</dbReference>
<dbReference type="InterPro" id="IPR036291">
    <property type="entry name" value="NAD(P)-bd_dom_sf"/>
</dbReference>
<organism evidence="5 6">
    <name type="scientific">Anseongella ginsenosidimutans</name>
    <dbReference type="NCBI Taxonomy" id="496056"/>
    <lineage>
        <taxon>Bacteria</taxon>
        <taxon>Pseudomonadati</taxon>
        <taxon>Bacteroidota</taxon>
        <taxon>Sphingobacteriia</taxon>
        <taxon>Sphingobacteriales</taxon>
        <taxon>Sphingobacteriaceae</taxon>
        <taxon>Anseongella</taxon>
    </lineage>
</organism>
<evidence type="ECO:0000256" key="1">
    <source>
        <dbReference type="ARBA" id="ARBA00010928"/>
    </source>
</evidence>
<proteinExistence type="inferred from homology"/>
<dbReference type="AlphaFoldDB" id="A0A4R3KSL9"/>
<dbReference type="OrthoDB" id="9815825at2"/>
<dbReference type="InterPro" id="IPR055170">
    <property type="entry name" value="GFO_IDH_MocA-like_dom"/>
</dbReference>
<name>A0A4R3KSL9_9SPHI</name>
<dbReference type="Pfam" id="PF22725">
    <property type="entry name" value="GFO_IDH_MocA_C3"/>
    <property type="match status" value="1"/>
</dbReference>
<evidence type="ECO:0000313" key="5">
    <source>
        <dbReference type="EMBL" id="TCS87233.1"/>
    </source>
</evidence>
<sequence length="394" mass="43931">MFKIHLRTITIFLIVIFAGIPCLSLRGQAGKGPSAGSEDTPFQETQGEEPLRLAIARITHGHAAWIFGSKRTEAVKVVGIYEPDTGLARQFREQYDLPASLFYSNLDTMLEAARPEAVAAFGAIYEHLEVVESCAPRGIHVMVEKPLATNVKHALRMELLARENQIHLLTNYETSWYPTTEKTFRLLSDSSYVGDLKKVVVHAGHQGPQEIGVGPEFLEWLTDPVLNGGGALIDFGCYGANLMTYLMQGRAPVSVTAITRQYKPKRYPKVDDDATIILNYPDAQCIIQASWNWPFNRKDMAVYGDSGYIITKNDTEMRVRNASGPERSFRVTSTDLPVYENPFVYLADVIRGKTLPGENGLYSLKTNVTVVRILEAARESAEKGKTVYLQPEKQ</sequence>
<dbReference type="InterPro" id="IPR051317">
    <property type="entry name" value="Gfo/Idh/MocA_oxidoreduct"/>
</dbReference>
<evidence type="ECO:0000313" key="6">
    <source>
        <dbReference type="Proteomes" id="UP000295807"/>
    </source>
</evidence>
<accession>A0A4R3KSL9</accession>
<evidence type="ECO:0000259" key="3">
    <source>
        <dbReference type="Pfam" id="PF01408"/>
    </source>
</evidence>
<feature type="domain" description="GFO/IDH/MocA-like oxidoreductase" evidence="4">
    <location>
        <begin position="187"/>
        <end position="309"/>
    </location>
</feature>
<dbReference type="Pfam" id="PF01408">
    <property type="entry name" value="GFO_IDH_MocA"/>
    <property type="match status" value="1"/>
</dbReference>
<dbReference type="EMBL" id="SMAD01000005">
    <property type="protein sequence ID" value="TCS87233.1"/>
    <property type="molecule type" value="Genomic_DNA"/>
</dbReference>